<proteinExistence type="predicted"/>
<name>B4VRK1_9CYAN</name>
<keyword evidence="2" id="KW-1185">Reference proteome</keyword>
<evidence type="ECO:0000313" key="1">
    <source>
        <dbReference type="EMBL" id="EDX75600.1"/>
    </source>
</evidence>
<accession>B4VRK1</accession>
<dbReference type="EMBL" id="DS989849">
    <property type="protein sequence ID" value="EDX75600.1"/>
    <property type="molecule type" value="Genomic_DNA"/>
</dbReference>
<dbReference type="AlphaFoldDB" id="B4VRK1"/>
<protein>
    <submittedName>
        <fullName evidence="1">Uncharacterized protein</fullName>
    </submittedName>
</protein>
<organism evidence="1 2">
    <name type="scientific">Coleofasciculus chthonoplastes PCC 7420</name>
    <dbReference type="NCBI Taxonomy" id="118168"/>
    <lineage>
        <taxon>Bacteria</taxon>
        <taxon>Bacillati</taxon>
        <taxon>Cyanobacteriota</taxon>
        <taxon>Cyanophyceae</taxon>
        <taxon>Coleofasciculales</taxon>
        <taxon>Coleofasciculaceae</taxon>
        <taxon>Coleofasciculus</taxon>
    </lineage>
</organism>
<dbReference type="Proteomes" id="UP000003835">
    <property type="component" value="Unassembled WGS sequence"/>
</dbReference>
<sequence length="37" mass="3949">MLTTLTESFKVSHVFLVVGNDANSQPTGAQPAQTPVY</sequence>
<reference evidence="1 2" key="1">
    <citation type="submission" date="2008-07" db="EMBL/GenBank/DDBJ databases">
        <authorList>
            <person name="Tandeau de Marsac N."/>
            <person name="Ferriera S."/>
            <person name="Johnson J."/>
            <person name="Kravitz S."/>
            <person name="Beeson K."/>
            <person name="Sutton G."/>
            <person name="Rogers Y.-H."/>
            <person name="Friedman R."/>
            <person name="Frazier M."/>
            <person name="Venter J.C."/>
        </authorList>
    </citation>
    <scope>NUCLEOTIDE SEQUENCE [LARGE SCALE GENOMIC DNA]</scope>
    <source>
        <strain evidence="1 2">PCC 7420</strain>
    </source>
</reference>
<gene>
    <name evidence="1" type="ORF">MC7420_1518</name>
</gene>
<dbReference type="HOGENOM" id="CLU_3342555_0_0_3"/>
<evidence type="ECO:0000313" key="2">
    <source>
        <dbReference type="Proteomes" id="UP000003835"/>
    </source>
</evidence>